<sequence>MQHQRIPMTVDEYHLMEQPFGYKVEYWDDHAVITPRENHVVTQLRVVARVVSPACRLVALDTSRQQEMAETFFAAFHDTVEFCDWNESHIREFADRSISGYFAGKRGVPHPASVMALAQDGSIIGLALLLTDEAGDVCLDLLCVVPAYQRQKIATSMVATAVNQLSVLGVETLSSVYHICNESSRDWHHRFGFVDVYDQMYIRLKYAWYRNEVWRRDKLGLFDGLDALKAERDFWLAQLDESSSFG</sequence>
<dbReference type="SUPFAM" id="SSF55729">
    <property type="entry name" value="Acyl-CoA N-acyltransferases (Nat)"/>
    <property type="match status" value="1"/>
</dbReference>
<keyword evidence="3" id="KW-1185">Reference proteome</keyword>
<protein>
    <submittedName>
        <fullName evidence="2">Acetyltransferase (GNAT) family protein</fullName>
    </submittedName>
</protein>
<evidence type="ECO:0000313" key="3">
    <source>
        <dbReference type="Proteomes" id="UP000199397"/>
    </source>
</evidence>
<dbReference type="EMBL" id="FNQP01000011">
    <property type="protein sequence ID" value="SEA67292.1"/>
    <property type="molecule type" value="Genomic_DNA"/>
</dbReference>
<dbReference type="InterPro" id="IPR000182">
    <property type="entry name" value="GNAT_dom"/>
</dbReference>
<dbReference type="AlphaFoldDB" id="A0A1H4D4T6"/>
<accession>A0A1H4D4T6</accession>
<feature type="domain" description="N-acetyltransferase" evidence="1">
    <location>
        <begin position="70"/>
        <end position="211"/>
    </location>
</feature>
<dbReference type="PROSITE" id="PS51186">
    <property type="entry name" value="GNAT"/>
    <property type="match status" value="1"/>
</dbReference>
<dbReference type="STRING" id="525918.SAMN05660964_02142"/>
<keyword evidence="2" id="KW-0808">Transferase</keyword>
<dbReference type="InterPro" id="IPR016181">
    <property type="entry name" value="Acyl_CoA_acyltransferase"/>
</dbReference>
<gene>
    <name evidence="2" type="ORF">SAMN05660964_02142</name>
</gene>
<dbReference type="Proteomes" id="UP000199397">
    <property type="component" value="Unassembled WGS sequence"/>
</dbReference>
<dbReference type="Pfam" id="PF00583">
    <property type="entry name" value="Acetyltransf_1"/>
    <property type="match status" value="1"/>
</dbReference>
<evidence type="ECO:0000313" key="2">
    <source>
        <dbReference type="EMBL" id="SEA67292.1"/>
    </source>
</evidence>
<dbReference type="CDD" id="cd04301">
    <property type="entry name" value="NAT_SF"/>
    <property type="match status" value="1"/>
</dbReference>
<dbReference type="Gene3D" id="3.40.630.30">
    <property type="match status" value="1"/>
</dbReference>
<dbReference type="GO" id="GO:0016747">
    <property type="term" value="F:acyltransferase activity, transferring groups other than amino-acyl groups"/>
    <property type="evidence" value="ECO:0007669"/>
    <property type="project" value="InterPro"/>
</dbReference>
<dbReference type="OrthoDB" id="5355033at2"/>
<proteinExistence type="predicted"/>
<evidence type="ECO:0000259" key="1">
    <source>
        <dbReference type="PROSITE" id="PS51186"/>
    </source>
</evidence>
<reference evidence="2 3" key="1">
    <citation type="submission" date="2016-10" db="EMBL/GenBank/DDBJ databases">
        <authorList>
            <person name="de Groot N.N."/>
        </authorList>
    </citation>
    <scope>NUCLEOTIDE SEQUENCE [LARGE SCALE GENOMIC DNA]</scope>
    <source>
        <strain evidence="2 3">DSM 21228</strain>
    </source>
</reference>
<organism evidence="2 3">
    <name type="scientific">Thiothrix caldifontis</name>
    <dbReference type="NCBI Taxonomy" id="525918"/>
    <lineage>
        <taxon>Bacteria</taxon>
        <taxon>Pseudomonadati</taxon>
        <taxon>Pseudomonadota</taxon>
        <taxon>Gammaproteobacteria</taxon>
        <taxon>Thiotrichales</taxon>
        <taxon>Thiotrichaceae</taxon>
        <taxon>Thiothrix</taxon>
    </lineage>
</organism>
<dbReference type="RefSeq" id="WP_093068514.1">
    <property type="nucleotide sequence ID" value="NZ_FNQP01000011.1"/>
</dbReference>
<name>A0A1H4D4T6_9GAMM</name>